<reference evidence="3" key="1">
    <citation type="journal article" date="2020" name="Stud. Mycol.">
        <title>101 Dothideomycetes genomes: A test case for predicting lifestyles and emergence of pathogens.</title>
        <authorList>
            <person name="Haridas S."/>
            <person name="Albert R."/>
            <person name="Binder M."/>
            <person name="Bloem J."/>
            <person name="LaButti K."/>
            <person name="Salamov A."/>
            <person name="Andreopoulos B."/>
            <person name="Baker S."/>
            <person name="Barry K."/>
            <person name="Bills G."/>
            <person name="Bluhm B."/>
            <person name="Cannon C."/>
            <person name="Castanera R."/>
            <person name="Culley D."/>
            <person name="Daum C."/>
            <person name="Ezra D."/>
            <person name="Gonzalez J."/>
            <person name="Henrissat B."/>
            <person name="Kuo A."/>
            <person name="Liang C."/>
            <person name="Lipzen A."/>
            <person name="Lutzoni F."/>
            <person name="Magnuson J."/>
            <person name="Mondo S."/>
            <person name="Nolan M."/>
            <person name="Ohm R."/>
            <person name="Pangilinan J."/>
            <person name="Park H.-J."/>
            <person name="Ramirez L."/>
            <person name="Alfaro M."/>
            <person name="Sun H."/>
            <person name="Tritt A."/>
            <person name="Yoshinaga Y."/>
            <person name="Zwiers L.-H."/>
            <person name="Turgeon B."/>
            <person name="Goodwin S."/>
            <person name="Spatafora J."/>
            <person name="Crous P."/>
            <person name="Grigoriev I."/>
        </authorList>
    </citation>
    <scope>NUCLEOTIDE SEQUENCE [LARGE SCALE GENOMIC DNA]</scope>
    <source>
        <strain evidence="3">CBS 304.66</strain>
    </source>
</reference>
<sequence>VQCILIPPAISLKANPFTLGTDVTGEIHEFGDRATQIKKGHRALFPSPPHPIIPHNSFHKTNKRSMGTSCPSELATLSITPFNATSPVPPSLYSKSQPPSPIPLHPSSPSQSSHPQPVSSEEKP</sequence>
<evidence type="ECO:0000313" key="2">
    <source>
        <dbReference type="EMBL" id="KAF2270048.1"/>
    </source>
</evidence>
<accession>A0A9P4NBB5</accession>
<keyword evidence="3" id="KW-1185">Reference proteome</keyword>
<dbReference type="EMBL" id="ML986580">
    <property type="protein sequence ID" value="KAF2270048.1"/>
    <property type="molecule type" value="Genomic_DNA"/>
</dbReference>
<gene>
    <name evidence="2" type="ORF">CC78DRAFT_599410</name>
</gene>
<feature type="region of interest" description="Disordered" evidence="1">
    <location>
        <begin position="47"/>
        <end position="69"/>
    </location>
</feature>
<feature type="non-terminal residue" evidence="2">
    <location>
        <position position="1"/>
    </location>
</feature>
<proteinExistence type="predicted"/>
<comment type="caution">
    <text evidence="2">The sequence shown here is derived from an EMBL/GenBank/DDBJ whole genome shotgun (WGS) entry which is preliminary data.</text>
</comment>
<feature type="region of interest" description="Disordered" evidence="1">
    <location>
        <begin position="86"/>
        <end position="124"/>
    </location>
</feature>
<name>A0A9P4NBB5_9PLEO</name>
<dbReference type="Proteomes" id="UP000800093">
    <property type="component" value="Unassembled WGS sequence"/>
</dbReference>
<protein>
    <submittedName>
        <fullName evidence="2">Uncharacterized protein</fullName>
    </submittedName>
</protein>
<dbReference type="InterPro" id="IPR011032">
    <property type="entry name" value="GroES-like_sf"/>
</dbReference>
<evidence type="ECO:0000313" key="3">
    <source>
        <dbReference type="Proteomes" id="UP000800093"/>
    </source>
</evidence>
<organism evidence="2 3">
    <name type="scientific">Lojkania enalia</name>
    <dbReference type="NCBI Taxonomy" id="147567"/>
    <lineage>
        <taxon>Eukaryota</taxon>
        <taxon>Fungi</taxon>
        <taxon>Dikarya</taxon>
        <taxon>Ascomycota</taxon>
        <taxon>Pezizomycotina</taxon>
        <taxon>Dothideomycetes</taxon>
        <taxon>Pleosporomycetidae</taxon>
        <taxon>Pleosporales</taxon>
        <taxon>Pleosporales incertae sedis</taxon>
        <taxon>Lojkania</taxon>
    </lineage>
</organism>
<evidence type="ECO:0000256" key="1">
    <source>
        <dbReference type="SAM" id="MobiDB-lite"/>
    </source>
</evidence>
<dbReference type="AlphaFoldDB" id="A0A9P4NBB5"/>
<dbReference type="SUPFAM" id="SSF50129">
    <property type="entry name" value="GroES-like"/>
    <property type="match status" value="1"/>
</dbReference>
<feature type="compositionally biased region" description="Low complexity" evidence="1">
    <location>
        <begin position="107"/>
        <end position="124"/>
    </location>
</feature>